<organism evidence="3 4">
    <name type="scientific">Plasmodium reichenowi</name>
    <dbReference type="NCBI Taxonomy" id="5854"/>
    <lineage>
        <taxon>Eukaryota</taxon>
        <taxon>Sar</taxon>
        <taxon>Alveolata</taxon>
        <taxon>Apicomplexa</taxon>
        <taxon>Aconoidasida</taxon>
        <taxon>Haemosporida</taxon>
        <taxon>Plasmodiidae</taxon>
        <taxon>Plasmodium</taxon>
        <taxon>Plasmodium (Laverania)</taxon>
    </lineage>
</organism>
<feature type="chain" id="PRO_5015164710" evidence="2">
    <location>
        <begin position="24"/>
        <end position="383"/>
    </location>
</feature>
<dbReference type="OrthoDB" id="379020at2759"/>
<dbReference type="InterPro" id="IPR006373">
    <property type="entry name" value="VSA_Rifin"/>
</dbReference>
<keyword evidence="1" id="KW-1133">Transmembrane helix</keyword>
<sequence length="383" mass="42327">MKVHCYNILLFSLLLNTLLLSSSQVNIEMNHYNTPHIKNAEPTESYRSLCECEIYTSIYDNDPEMKEVMENYNRQTSKRFEEYNERMNKNRQKCKEQCDRDIQNIILKDKLEKQMAQQLTTLETKINTEDIPTCVCEKSVADKVEKFCLNCGVNVGGGVTLSSGVLGGIGAVAVNAWKPKALEAAIAAAKEAAAADILAAAEAAGNTRGIQIVIHYLETWGVDNFCPELFQSIGTTTRYYDAAKIIDAIIAKKGELCSVGSRGKEAICQTFEIKFGLSDANGGPLGLPAKDAIPLKIKGLVGKATEAAEAKAAEVTAAKIEIIETAQEKAIETTFMVNQTSIIASIVAIVVIILVMLIIYLVLRYRRKKKMKKKLQYIKLLEE</sequence>
<dbReference type="NCBIfam" id="TIGR01477">
    <property type="entry name" value="RIFIN"/>
    <property type="match status" value="1"/>
</dbReference>
<evidence type="ECO:0000256" key="2">
    <source>
        <dbReference type="SAM" id="SignalP"/>
    </source>
</evidence>
<evidence type="ECO:0000313" key="3">
    <source>
        <dbReference type="EMBL" id="SOV84187.1"/>
    </source>
</evidence>
<evidence type="ECO:0000256" key="1">
    <source>
        <dbReference type="SAM" id="Phobius"/>
    </source>
</evidence>
<keyword evidence="2" id="KW-0732">Signal</keyword>
<proteinExistence type="predicted"/>
<protein>
    <submittedName>
        <fullName evidence="3">Rifin PIR protein, putative</fullName>
    </submittedName>
</protein>
<evidence type="ECO:0000313" key="4">
    <source>
        <dbReference type="Proteomes" id="UP000240500"/>
    </source>
</evidence>
<reference evidence="3 4" key="1">
    <citation type="submission" date="2016-09" db="EMBL/GenBank/DDBJ databases">
        <authorList>
            <consortium name="Pathogen Informatics"/>
        </authorList>
    </citation>
    <scope>NUCLEOTIDE SEQUENCE [LARGE SCALE GENOMIC DNA]</scope>
</reference>
<dbReference type="Pfam" id="PF02009">
    <property type="entry name" value="RIFIN"/>
    <property type="match status" value="1"/>
</dbReference>
<dbReference type="Proteomes" id="UP000240500">
    <property type="component" value="Unassembled WGS sequence"/>
</dbReference>
<dbReference type="VEuPathDB" id="PlasmoDB:PRG01_0039700"/>
<feature type="signal peptide" evidence="2">
    <location>
        <begin position="1"/>
        <end position="23"/>
    </location>
</feature>
<gene>
    <name evidence="3" type="ORF">PRG01_0039700</name>
</gene>
<keyword evidence="1" id="KW-0472">Membrane</keyword>
<name>A0A2P9DT77_PLARE</name>
<keyword evidence="1" id="KW-0812">Transmembrane</keyword>
<dbReference type="AlphaFoldDB" id="A0A2P9DT77"/>
<feature type="transmembrane region" description="Helical" evidence="1">
    <location>
        <begin position="342"/>
        <end position="363"/>
    </location>
</feature>
<dbReference type="EMBL" id="OFAE01000030">
    <property type="protein sequence ID" value="SOV84187.1"/>
    <property type="molecule type" value="Genomic_DNA"/>
</dbReference>
<dbReference type="VEuPathDB" id="PlasmoDB:PRCDC_0008700"/>
<accession>A0A2P9DT77</accession>